<evidence type="ECO:0000256" key="2">
    <source>
        <dbReference type="ARBA" id="ARBA00022737"/>
    </source>
</evidence>
<dbReference type="SMART" id="SM00320">
    <property type="entry name" value="WD40"/>
    <property type="match status" value="3"/>
</dbReference>
<keyword evidence="1 3" id="KW-0853">WD repeat</keyword>
<feature type="repeat" description="WD" evidence="3">
    <location>
        <begin position="77"/>
        <end position="111"/>
    </location>
</feature>
<proteinExistence type="inferred from homology"/>
<dbReference type="InterPro" id="IPR015048">
    <property type="entry name" value="DUF1899"/>
</dbReference>
<dbReference type="PANTHER" id="PTHR10856">
    <property type="entry name" value="CORONIN"/>
    <property type="match status" value="1"/>
</dbReference>
<dbReference type="InterPro" id="IPR036322">
    <property type="entry name" value="WD40_repeat_dom_sf"/>
</dbReference>
<evidence type="ECO:0000256" key="3">
    <source>
        <dbReference type="PROSITE-ProRule" id="PRU00221"/>
    </source>
</evidence>
<evidence type="ECO:0000313" key="6">
    <source>
        <dbReference type="Proteomes" id="UP000694865"/>
    </source>
</evidence>
<dbReference type="PANTHER" id="PTHR10856:SF44">
    <property type="entry name" value="CORONIN"/>
    <property type="match status" value="1"/>
</dbReference>
<protein>
    <recommendedName>
        <fullName evidence="4">Coronin</fullName>
    </recommendedName>
</protein>
<name>A0ABM0MTE8_SACKO</name>
<keyword evidence="6" id="KW-1185">Reference proteome</keyword>
<dbReference type="Gene3D" id="2.130.10.10">
    <property type="entry name" value="YVTN repeat-like/Quinoprotein amine dehydrogenase"/>
    <property type="match status" value="2"/>
</dbReference>
<dbReference type="SUPFAM" id="SSF50978">
    <property type="entry name" value="WD40 repeat-like"/>
    <property type="match status" value="1"/>
</dbReference>
<dbReference type="PROSITE" id="PS50082">
    <property type="entry name" value="WD_REPEATS_2"/>
    <property type="match status" value="2"/>
</dbReference>
<evidence type="ECO:0000256" key="4">
    <source>
        <dbReference type="RuleBase" id="RU280818"/>
    </source>
</evidence>
<dbReference type="Pfam" id="PF08953">
    <property type="entry name" value="DUF1899"/>
    <property type="match status" value="1"/>
</dbReference>
<feature type="domain" description="DUF1899" evidence="5">
    <location>
        <begin position="5"/>
        <end position="68"/>
    </location>
</feature>
<reference evidence="7" key="1">
    <citation type="submission" date="2025-08" db="UniProtKB">
        <authorList>
            <consortium name="RefSeq"/>
        </authorList>
    </citation>
    <scope>IDENTIFICATION</scope>
    <source>
        <tissue evidence="7">Testes</tissue>
    </source>
</reference>
<dbReference type="Proteomes" id="UP000694865">
    <property type="component" value="Unplaced"/>
</dbReference>
<evidence type="ECO:0000313" key="7">
    <source>
        <dbReference type="RefSeq" id="XP_006823289.1"/>
    </source>
</evidence>
<dbReference type="InterPro" id="IPR015505">
    <property type="entry name" value="Coronin"/>
</dbReference>
<evidence type="ECO:0000259" key="5">
    <source>
        <dbReference type="SMART" id="SM01166"/>
    </source>
</evidence>
<comment type="similarity">
    <text evidence="4">Belongs to the WD repeat coronin family.</text>
</comment>
<organism evidence="6 7">
    <name type="scientific">Saccoglossus kowalevskii</name>
    <name type="common">Acorn worm</name>
    <dbReference type="NCBI Taxonomy" id="10224"/>
    <lineage>
        <taxon>Eukaryota</taxon>
        <taxon>Metazoa</taxon>
        <taxon>Hemichordata</taxon>
        <taxon>Enteropneusta</taxon>
        <taxon>Harrimaniidae</taxon>
        <taxon>Saccoglossus</taxon>
    </lineage>
</organism>
<dbReference type="SMART" id="SM01166">
    <property type="entry name" value="DUF1899"/>
    <property type="match status" value="1"/>
</dbReference>
<dbReference type="RefSeq" id="XP_006823289.1">
    <property type="nucleotide sequence ID" value="XM_006823226.1"/>
</dbReference>
<dbReference type="SMART" id="SM01167">
    <property type="entry name" value="DUF1900"/>
    <property type="match status" value="1"/>
</dbReference>
<dbReference type="Pfam" id="PF00400">
    <property type="entry name" value="WD40"/>
    <property type="match status" value="2"/>
</dbReference>
<feature type="repeat" description="WD" evidence="3">
    <location>
        <begin position="133"/>
        <end position="174"/>
    </location>
</feature>
<keyword evidence="2 4" id="KW-0677">Repeat</keyword>
<dbReference type="GeneID" id="102801507"/>
<sequence>MPFFKIRTSKFRHVYGSVARKDKCYENIKITKNAHDSNFCSVNPKFIAVVTETAGGGSFLVLPLNKTGRIEVNMPKVTGHRGNVLDIKWNPFDDNVIASCSDDTTVMIFQILLNDKSLAIIWNVETGEAVTYIQCHTDTIYNLSFNRDGSLLATTCKDKKLRLIDPRTGELLSETPGHQGTKSSKVTFLGDTDRLATCGFSRMCERQFGVWNVRDLSKPLRMENIDSGSGTLLPYYDQDTKVVFIAGKGDGNIRYYEIVPEAPYFHYLSEYKSSSPQRGLGVMPKRGLDVSRCEIMRFYKLHSVAGIVEPVAMIVPRKVSTIRLLREYLKVCKVLYNWSID</sequence>
<evidence type="ECO:0000256" key="1">
    <source>
        <dbReference type="ARBA" id="ARBA00022574"/>
    </source>
</evidence>
<dbReference type="InterPro" id="IPR015943">
    <property type="entry name" value="WD40/YVTN_repeat-like_dom_sf"/>
</dbReference>
<accession>A0ABM0MTE8</accession>
<gene>
    <name evidence="7" type="primary">LOC102801507</name>
</gene>
<dbReference type="InterPro" id="IPR001680">
    <property type="entry name" value="WD40_rpt"/>
</dbReference>